<sequence length="516" mass="53551">MPPGPPPGPAYGPPAPAAPPPGPAEPARAVAAGLLNLSGLGLGYLFLRRWVLAALCVAATVVLIVVALPADPDGVPGWAVLGYLALLLVAALDGARRGLRAPATAVTVKPVVAVVAALALLVVPVGGAVGYDRLRDDAVEEMLLDRLAATDDLVKKADGQDFAQARPTYRKALARYRALTEDHPDSKAAHRVHDSLDAYYKAVAAPYREDDHCAAVAPLEYLRDVPRSIDPDVLGTLRTWPDKPLAESLLTCGTGRLGTAQGDGEGGELGRLLRTFPKSAQAAKVEPAVRAAVDARAADLKGAEPCRATDELRSIGDTAKALPDPAPGHLRDDVAGAVENGAYACGMDQFDDKKFAEARKTLADFASTYKSDSRRARARQVAIAAEIAEQRPAAGAHLPPKGSPGGSRMRLVISNDGPDPVEVLYTGPVTGRITIGGCASCRTYGSEAAGRSKACQASGTSYPKKTLRLPAGTYHFLHKPGGSAATARSRAAGGSIQPGYSYTQCSYVVSGGLGTL</sequence>
<dbReference type="Proteomes" id="UP001432251">
    <property type="component" value="Chromosome"/>
</dbReference>
<evidence type="ECO:0000313" key="2">
    <source>
        <dbReference type="Proteomes" id="UP001432251"/>
    </source>
</evidence>
<dbReference type="EMBL" id="CP146022">
    <property type="protein sequence ID" value="WWQ67409.1"/>
    <property type="molecule type" value="Genomic_DNA"/>
</dbReference>
<proteinExistence type="predicted"/>
<name>A0ACD5AJR1_9ACTN</name>
<accession>A0ACD5AJR1</accession>
<protein>
    <submittedName>
        <fullName evidence="1">Uncharacterized protein</fullName>
    </submittedName>
</protein>
<organism evidence="1 2">
    <name type="scientific">Streptomyces citrinus</name>
    <dbReference type="NCBI Taxonomy" id="3118173"/>
    <lineage>
        <taxon>Bacteria</taxon>
        <taxon>Bacillati</taxon>
        <taxon>Actinomycetota</taxon>
        <taxon>Actinomycetes</taxon>
        <taxon>Kitasatosporales</taxon>
        <taxon>Streptomycetaceae</taxon>
        <taxon>Streptomyces</taxon>
    </lineage>
</organism>
<keyword evidence="2" id="KW-1185">Reference proteome</keyword>
<evidence type="ECO:0000313" key="1">
    <source>
        <dbReference type="EMBL" id="WWQ67409.1"/>
    </source>
</evidence>
<gene>
    <name evidence="1" type="ORF">V2W30_31475</name>
</gene>
<reference evidence="1" key="1">
    <citation type="journal article" date="2025" name="Int. J. Syst. Evol. Microbiol.">
        <title>Streptomyces citrinus sp. nov., with yellow diffusible pigment.</title>
        <authorList>
            <person name="He Y."/>
            <person name="Yang E."/>
            <person name="Xu J."/>
            <person name="Sun Y."/>
            <person name="Sun L."/>
        </authorList>
    </citation>
    <scope>NUCLEOTIDE SEQUENCE</scope>
    <source>
        <strain evidence="1">Q6</strain>
    </source>
</reference>